<dbReference type="OrthoDB" id="332727at2759"/>
<feature type="region of interest" description="Disordered" evidence="2">
    <location>
        <begin position="269"/>
        <end position="352"/>
    </location>
</feature>
<dbReference type="Proteomes" id="UP000224006">
    <property type="component" value="Chromosome III"/>
</dbReference>
<feature type="region of interest" description="Disordered" evidence="2">
    <location>
        <begin position="663"/>
        <end position="830"/>
    </location>
</feature>
<feature type="compositionally biased region" description="Acidic residues" evidence="2">
    <location>
        <begin position="760"/>
        <end position="784"/>
    </location>
</feature>
<feature type="compositionally biased region" description="Acidic residues" evidence="2">
    <location>
        <begin position="688"/>
        <end position="718"/>
    </location>
</feature>
<comment type="caution">
    <text evidence="3">The sequence shown here is derived from an EMBL/GenBank/DDBJ whole genome shotgun (WGS) entry which is preliminary data.</text>
</comment>
<feature type="compositionally biased region" description="Basic and acidic residues" evidence="2">
    <location>
        <begin position="1330"/>
        <end position="1348"/>
    </location>
</feature>
<evidence type="ECO:0000313" key="3">
    <source>
        <dbReference type="EMBL" id="PFH36542.1"/>
    </source>
</evidence>
<feature type="compositionally biased region" description="Low complexity" evidence="2">
    <location>
        <begin position="245"/>
        <end position="257"/>
    </location>
</feature>
<accession>A0A2A9MM22</accession>
<feature type="region of interest" description="Disordered" evidence="2">
    <location>
        <begin position="590"/>
        <end position="637"/>
    </location>
</feature>
<dbReference type="RefSeq" id="XP_029220551.1">
    <property type="nucleotide sequence ID" value="XM_029363185.1"/>
</dbReference>
<evidence type="ECO:0000256" key="2">
    <source>
        <dbReference type="SAM" id="MobiDB-lite"/>
    </source>
</evidence>
<feature type="compositionally biased region" description="Polar residues" evidence="2">
    <location>
        <begin position="1495"/>
        <end position="1504"/>
    </location>
</feature>
<name>A0A2A9MM22_BESBE</name>
<sequence>MQAPRVSAAGGFGRRAERPSFSTDEEDKGGARLRTRAGAAHRASATEGDVWADAARGGRLTDAAVPAASRPHASRARPEDEVSSFLASRTAIESNSMGLRGTALVYGRDGGARRPTGASSDGGTDDDESSAQNPCFLRGRQRERREVEAERHALGRHQAGAAWRKREGWAEAARRGRYAAEEKEDRDSSEYDEGDEKREGSRGSYPRPLGLPPFSSRGTRAGSPRSPEGLAPPSLVEPTVRTLQESSAREVAAAVVEPRLNWRKSLQAFQSSLRMPASDEEEAVGYESDEEGDDEDAKETSQSRGLSATASRAGAAHVGERGRAAVDRHSYASQEEDEEEAEMEQDEYEEEGSCFARRVAAASGRGAGRMHAFLSGRGGEKILRRTLSLRRGDEAAAPSQWEYDDEETETYRCRDSVRQRGLDPESLRSGRRRMDPHDDDGEEDEEELVELQAYVNNKLAGFDRTRAVFKGSRRAGGEGEKGQGFSPSRPRTLLASFTRGMDTVNGRPSPRSPRFGSADDGDDDRAPSPSFGVNSPSSHSWVHAQETLEKPCDQGATLLNAARLRLASQGNAETASPRTPRADKIQLRSPFPSSLQSSFVSSQANTQLKGRDDAGSSMAARVQQALKKPVEPEDEPLAFMPVEEQEAKLKALQERYMAKYAELRRTPVRASMDTEDEEEQTAGQSDWGVDETQGDEEAYEEEAEQVAEVESEGEDEGQSGEKEDNGIIWENEQEAEDAEDVTANDEHDEEELEQSKDQVAEEAVEYAAENEENAGDEVGEDCHEEDTAVASEEPAEEAVDESGEAQKEAPEGSPSPGGDKQATQEKTNLKTQVAEVLQDVLLSVLQSTAVAPPPAAPLPVSAPAATSEAPAGSAVPTAAAARGLLAALLNRTEALVSSPESRDPLHLTEASPRAVEGAPLFENLKNSDFASADPNLWAAATAAVIAGDGRRSADVCDGVIRSVAPSPRERPGEGPPAVAAAASDWSMWFLRGRGPELEERRVAAPTPLSSLPKADLFEDEAGAFSAAERCAPVSSLVGGCTVSAGDASPRRSGGPSAGLVGLADIQKLLQGRDARRNSSVTDGGLPHTLSHGEGSVVSCSRSSSFSSTFTQGLRPIENSPFLRTVSDVGPSTALGAQTSSISEARRDEDRGVEAPSAAAVGFAAAPSRRFSADVSTQRGLGEMRRQLRARLGGSDNDPICDPLSQFSFAPGDLFERQCTSRHATPRASLSHRLLPTQPPHGVRSSSVCAAARRQSQSFLPGEGAEARPVPPLMAALKQRLALSQQQTAAEKVLLREAGVPSASLLELLAESARQDFGAPLPGRSDSLGSMKERRNANKAEAKTEKGEQKASQLAPDSRSVTVCTTTAGGVSPREPERTCSSDEFADEEDDEASSVSQSAAVSSSDGREDARSKKKESRSSLEAKQEKLERRVKKEKSSEGREERKEKRKAKTTVEDEEEEEEASCRRSSVMSSRESRSSRRHSRKSKRDSRDTEINPNICSQEVNAVVETRDIGISATSTEDEDGCKNEAKKHLDDTHRHLRGLEKRKGEQERLLLATQKHVQEVHKELERLAQENTALKETKEEQEKKMQQILKTASRTKLQLLALKAQQPAWERLKKSEEQHRELTTLENELESLKKAVQEKNSRESGVVLGLQERLDATQQRLAATQQLLKERTEAFGRLSSEREKERQIQEICAMKAEDWCGRHEVQTETLRRLTARLGGSEQVKAQMEKKLAEMLKLMERMKEALKTSRREAAEHQKARESAEKELVWKVANYVSCGTQTESAPCRASGVQAELAPPKKPTASTAVQIGHPREGNLLEFQISAREQKLAGALGKQKQLTTQVRIEYKKRAAAWAEERADLQAFVLSLQGRIAELEKIQRMALGSNAAGVLNPVGPPLPPLAALSPYPHMGAAGPAGAVLAVSPFPLPSVSHGKLRNETKERDSQEATGKESFFSAAAPDAPEFADKDEQELLDFVSDLIQAEEPAESVPVGRTERGRTLGAQGGEDEGSVEADMRAICEAANQRLDDKRRLLEDHLNEQLRVLGVEEGGHDAKEDEERRTDSTKKLDAPGGVAWSVDSDGEAGDAHGASTVSPRKRITRPAGLAAETSSATSALRGSAAGSVDSLLDSSLDVLQDSDLSAECETANGGFTAAKELDPLFAQSSSASGSGLVPRFSLARSSSSYDKLSRLLEEPRREKRSASAAREKVQELRRQLREQGVLS</sequence>
<dbReference type="GeneID" id="40309664"/>
<protein>
    <submittedName>
        <fullName evidence="3">Uncharacterized protein</fullName>
    </submittedName>
</protein>
<evidence type="ECO:0000313" key="4">
    <source>
        <dbReference type="Proteomes" id="UP000224006"/>
    </source>
</evidence>
<feature type="compositionally biased region" description="Basic and acidic residues" evidence="2">
    <location>
        <begin position="2052"/>
        <end position="2072"/>
    </location>
</feature>
<dbReference type="KEGG" id="bbes:BESB_047340"/>
<feature type="compositionally biased region" description="Acidic residues" evidence="2">
    <location>
        <begin position="731"/>
        <end position="752"/>
    </location>
</feature>
<feature type="region of interest" description="Disordered" evidence="2">
    <location>
        <begin position="106"/>
        <end position="257"/>
    </location>
</feature>
<feature type="compositionally biased region" description="Polar residues" evidence="2">
    <location>
        <begin position="531"/>
        <end position="540"/>
    </location>
</feature>
<feature type="compositionally biased region" description="Low complexity" evidence="2">
    <location>
        <begin position="2106"/>
        <end position="2119"/>
    </location>
</feature>
<feature type="compositionally biased region" description="Basic and acidic residues" evidence="2">
    <location>
        <begin position="1435"/>
        <end position="1445"/>
    </location>
</feature>
<gene>
    <name evidence="3" type="ORF">BESB_047340</name>
</gene>
<organism evidence="3 4">
    <name type="scientific">Besnoitia besnoiti</name>
    <name type="common">Apicomplexan protozoan</name>
    <dbReference type="NCBI Taxonomy" id="94643"/>
    <lineage>
        <taxon>Eukaryota</taxon>
        <taxon>Sar</taxon>
        <taxon>Alveolata</taxon>
        <taxon>Apicomplexa</taxon>
        <taxon>Conoidasida</taxon>
        <taxon>Coccidia</taxon>
        <taxon>Eucoccidiorida</taxon>
        <taxon>Eimeriorina</taxon>
        <taxon>Sarcocystidae</taxon>
        <taxon>Besnoitia</taxon>
    </lineage>
</organism>
<dbReference type="EMBL" id="NWUJ01000003">
    <property type="protein sequence ID" value="PFH36542.1"/>
    <property type="molecule type" value="Genomic_DNA"/>
</dbReference>
<feature type="coiled-coil region" evidence="1">
    <location>
        <begin position="1725"/>
        <end position="1770"/>
    </location>
</feature>
<feature type="compositionally biased region" description="Basic and acidic residues" evidence="2">
    <location>
        <begin position="1939"/>
        <end position="1953"/>
    </location>
</feature>
<feature type="compositionally biased region" description="Acidic residues" evidence="2">
    <location>
        <begin position="793"/>
        <end position="803"/>
    </location>
</feature>
<feature type="region of interest" description="Disordered" evidence="2">
    <location>
        <begin position="2050"/>
        <end position="2121"/>
    </location>
</feature>
<feature type="compositionally biased region" description="Basic and acidic residues" evidence="2">
    <location>
        <begin position="1143"/>
        <end position="1152"/>
    </location>
</feature>
<feature type="compositionally biased region" description="Polar residues" evidence="2">
    <location>
        <begin position="300"/>
        <end position="310"/>
    </location>
</feature>
<feature type="compositionally biased region" description="Basic and acidic residues" evidence="2">
    <location>
        <begin position="409"/>
        <end position="436"/>
    </location>
</feature>
<feature type="compositionally biased region" description="Low complexity" evidence="2">
    <location>
        <begin position="1393"/>
        <end position="1404"/>
    </location>
</feature>
<evidence type="ECO:0000256" key="1">
    <source>
        <dbReference type="SAM" id="Coils"/>
    </source>
</evidence>
<feature type="region of interest" description="Disordered" evidence="2">
    <location>
        <begin position="472"/>
        <end position="491"/>
    </location>
</feature>
<feature type="region of interest" description="Disordered" evidence="2">
    <location>
        <begin position="497"/>
        <end position="542"/>
    </location>
</feature>
<feature type="compositionally biased region" description="Basic and acidic residues" evidence="2">
    <location>
        <begin position="1405"/>
        <end position="1429"/>
    </location>
</feature>
<feature type="compositionally biased region" description="Acidic residues" evidence="2">
    <location>
        <begin position="334"/>
        <end position="352"/>
    </location>
</feature>
<feature type="compositionally biased region" description="Basic and acidic residues" evidence="2">
    <location>
        <begin position="2190"/>
        <end position="2220"/>
    </location>
</feature>
<feature type="region of interest" description="Disordered" evidence="2">
    <location>
        <begin position="1073"/>
        <end position="1097"/>
    </location>
</feature>
<feature type="compositionally biased region" description="Basic and acidic residues" evidence="2">
    <location>
        <begin position="143"/>
        <end position="153"/>
    </location>
</feature>
<feature type="compositionally biased region" description="Low complexity" evidence="2">
    <location>
        <begin position="858"/>
        <end position="876"/>
    </location>
</feature>
<feature type="region of interest" description="Disordered" evidence="2">
    <location>
        <begin position="2183"/>
        <end position="2226"/>
    </location>
</feature>
<dbReference type="VEuPathDB" id="ToxoDB:BESB_047340"/>
<feature type="compositionally biased region" description="Polar residues" evidence="2">
    <location>
        <begin position="1358"/>
        <end position="1368"/>
    </location>
</feature>
<proteinExistence type="predicted"/>
<feature type="region of interest" description="Disordered" evidence="2">
    <location>
        <begin position="1987"/>
        <end position="2014"/>
    </location>
</feature>
<feature type="compositionally biased region" description="Basic and acidic residues" evidence="2">
    <location>
        <begin position="1525"/>
        <end position="1538"/>
    </location>
</feature>
<feature type="region of interest" description="Disordered" evidence="2">
    <location>
        <begin position="1316"/>
        <end position="1538"/>
    </location>
</feature>
<feature type="region of interest" description="Disordered" evidence="2">
    <location>
        <begin position="1934"/>
        <end position="1955"/>
    </location>
</feature>
<feature type="region of interest" description="Disordered" evidence="2">
    <location>
        <begin position="851"/>
        <end position="876"/>
    </location>
</feature>
<feature type="region of interest" description="Disordered" evidence="2">
    <location>
        <begin position="1"/>
        <end position="83"/>
    </location>
</feature>
<feature type="region of interest" description="Disordered" evidence="2">
    <location>
        <begin position="1128"/>
        <end position="1153"/>
    </location>
</feature>
<feature type="compositionally biased region" description="Acidic residues" evidence="2">
    <location>
        <begin position="437"/>
        <end position="449"/>
    </location>
</feature>
<feature type="compositionally biased region" description="Acidic residues" evidence="2">
    <location>
        <begin position="1383"/>
        <end position="1392"/>
    </location>
</feature>
<keyword evidence="4" id="KW-1185">Reference proteome</keyword>
<feature type="compositionally biased region" description="Basic residues" evidence="2">
    <location>
        <begin position="1479"/>
        <end position="1488"/>
    </location>
</feature>
<feature type="compositionally biased region" description="Low complexity" evidence="2">
    <location>
        <begin position="590"/>
        <end position="603"/>
    </location>
</feature>
<keyword evidence="1" id="KW-0175">Coiled coil</keyword>
<reference evidence="3 4" key="1">
    <citation type="submission" date="2017-09" db="EMBL/GenBank/DDBJ databases">
        <title>Genome sequencing of Besnoitia besnoiti strain Bb-Ger1.</title>
        <authorList>
            <person name="Schares G."/>
            <person name="Venepally P."/>
            <person name="Lorenzi H.A."/>
        </authorList>
    </citation>
    <scope>NUCLEOTIDE SEQUENCE [LARGE SCALE GENOMIC DNA]</scope>
    <source>
        <strain evidence="3 4">Bb-Ger1</strain>
    </source>
</reference>
<feature type="region of interest" description="Disordered" evidence="2">
    <location>
        <begin position="391"/>
        <end position="450"/>
    </location>
</feature>
<feature type="compositionally biased region" description="Basic and acidic residues" evidence="2">
    <location>
        <begin position="164"/>
        <end position="201"/>
    </location>
</feature>
<feature type="compositionally biased region" description="Acidic residues" evidence="2">
    <location>
        <begin position="278"/>
        <end position="297"/>
    </location>
</feature>
<feature type="compositionally biased region" description="Basic and acidic residues" evidence="2">
    <location>
        <begin position="318"/>
        <end position="330"/>
    </location>
</feature>